<organism evidence="2 3">
    <name type="scientific">Cricetulus griseus</name>
    <name type="common">Chinese hamster</name>
    <name type="synonym">Cricetulus barabensis griseus</name>
    <dbReference type="NCBI Taxonomy" id="10029"/>
    <lineage>
        <taxon>Eukaryota</taxon>
        <taxon>Metazoa</taxon>
        <taxon>Chordata</taxon>
        <taxon>Craniata</taxon>
        <taxon>Vertebrata</taxon>
        <taxon>Euteleostomi</taxon>
        <taxon>Mammalia</taxon>
        <taxon>Eutheria</taxon>
        <taxon>Euarchontoglires</taxon>
        <taxon>Glires</taxon>
        <taxon>Rodentia</taxon>
        <taxon>Myomorpha</taxon>
        <taxon>Muroidea</taxon>
        <taxon>Cricetidae</taxon>
        <taxon>Cricetinae</taxon>
        <taxon>Cricetulus</taxon>
    </lineage>
</organism>
<keyword evidence="1" id="KW-0812">Transmembrane</keyword>
<name>G3HSU7_CRIGR</name>
<dbReference type="InParanoid" id="G3HSU7"/>
<feature type="transmembrane region" description="Helical" evidence="1">
    <location>
        <begin position="15"/>
        <end position="33"/>
    </location>
</feature>
<evidence type="ECO:0000313" key="2">
    <source>
        <dbReference type="EMBL" id="EGW10749.1"/>
    </source>
</evidence>
<dbReference type="Proteomes" id="UP000001075">
    <property type="component" value="Unassembled WGS sequence"/>
</dbReference>
<dbReference type="EMBL" id="JH000675">
    <property type="protein sequence ID" value="EGW10749.1"/>
    <property type="molecule type" value="Genomic_DNA"/>
</dbReference>
<dbReference type="AlphaFoldDB" id="G3HSU7"/>
<keyword evidence="1" id="KW-0472">Membrane</keyword>
<gene>
    <name evidence="2" type="ORF">I79_013945</name>
</gene>
<accession>G3HSU7</accession>
<keyword evidence="1" id="KW-1133">Transmembrane helix</keyword>
<evidence type="ECO:0000313" key="3">
    <source>
        <dbReference type="Proteomes" id="UP000001075"/>
    </source>
</evidence>
<reference evidence="3" key="1">
    <citation type="journal article" date="2011" name="Nat. Biotechnol.">
        <title>The genomic sequence of the Chinese hamster ovary (CHO)-K1 cell line.</title>
        <authorList>
            <person name="Xu X."/>
            <person name="Nagarajan H."/>
            <person name="Lewis N.E."/>
            <person name="Pan S."/>
            <person name="Cai Z."/>
            <person name="Liu X."/>
            <person name="Chen W."/>
            <person name="Xie M."/>
            <person name="Wang W."/>
            <person name="Hammond S."/>
            <person name="Andersen M.R."/>
            <person name="Neff N."/>
            <person name="Passarelli B."/>
            <person name="Koh W."/>
            <person name="Fan H.C."/>
            <person name="Wang J."/>
            <person name="Gui Y."/>
            <person name="Lee K.H."/>
            <person name="Betenbaugh M.J."/>
            <person name="Quake S.R."/>
            <person name="Famili I."/>
            <person name="Palsson B.O."/>
            <person name="Wang J."/>
        </authorList>
    </citation>
    <scope>NUCLEOTIDE SEQUENCE [LARGE SCALE GENOMIC DNA]</scope>
    <source>
        <strain evidence="3">CHO K1 cell line</strain>
    </source>
</reference>
<evidence type="ECO:0000256" key="1">
    <source>
        <dbReference type="SAM" id="Phobius"/>
    </source>
</evidence>
<protein>
    <submittedName>
        <fullName evidence="2">Uncharacterized protein</fullName>
    </submittedName>
</protein>
<proteinExistence type="predicted"/>
<sequence>MECDEFQDNGAPRPVGLLLSLLWLCLFSFEMFFKMGLESDSSLCSAGFTICSFQVL</sequence>